<organism evidence="7 8">
    <name type="scientific">Torulaspora delbrueckii</name>
    <name type="common">Yeast</name>
    <name type="synonym">Candida colliculosa</name>
    <dbReference type="NCBI Taxonomy" id="4950"/>
    <lineage>
        <taxon>Eukaryota</taxon>
        <taxon>Fungi</taxon>
        <taxon>Dikarya</taxon>
        <taxon>Ascomycota</taxon>
        <taxon>Saccharomycotina</taxon>
        <taxon>Saccharomycetes</taxon>
        <taxon>Saccharomycetales</taxon>
        <taxon>Saccharomycetaceae</taxon>
        <taxon>Torulaspora</taxon>
    </lineage>
</organism>
<comment type="subcellular location">
    <subcellularLocation>
        <location evidence="1">Nucleus</location>
    </subcellularLocation>
</comment>
<gene>
    <name evidence="7" type="primary">TDEL0C02660</name>
    <name evidence="7" type="ORF">TDEL_0C02660</name>
</gene>
<dbReference type="PANTHER" id="PTHR45093">
    <property type="entry name" value="TRANSCRIPTION ACTIVATOR MSS11"/>
    <property type="match status" value="1"/>
</dbReference>
<keyword evidence="5" id="KW-0539">Nucleus</keyword>
<keyword evidence="8" id="KW-1185">Reference proteome</keyword>
<feature type="region of interest" description="Disordered" evidence="6">
    <location>
        <begin position="441"/>
        <end position="464"/>
    </location>
</feature>
<dbReference type="KEGG" id="tdl:TDEL_0C02660"/>
<dbReference type="InParanoid" id="G8ZRL3"/>
<dbReference type="GeneID" id="11500490"/>
<dbReference type="HOGENOM" id="CLU_414565_0_0_1"/>
<sequence>MSQRSPDHIGMDDVYLGGQVPHKKQHEKQHQQHQQKQQQQQQQQQQQRRQGAGFSSKQMLDAYIYDFFSKSSLKNTAATFCREGGLVDVNGVAKTPSVLDEVKDAPQGFLYEWWQIFWDLFNARTHKEGSAVAKEYTKILSDKQKQEYAYRSHAVQAARLQRMAGQNGESPVESGLSPFVSPMPGMHYPPNYVNVPNPYVTHELNQDVRDFNVTAPTQFVPPVMGADASGWPVNPNHQFPTNALYHNRTNHYYAVPPTHSPSPQPIGSRSKSSRPPLAKNNSITDIPGSPVQGSPAGSYRGSSSSFAGRISVIEGLHNYQRQMIMSEIEYNNQNKKTTPSPGTSNSTTSKKRMLPPSAGILPQNGTPTSASCSSLNMMNAAKPKAVRRRSANSTLGPVSRSMQPSFSDSPSTPVNAAHPINVNEVNERLVLPNSLATVSEAVSSSGSELTDSSKKSSKKVRKPKKALAITFSNNGFSFVPPNSVPTPPNEAQQKAQFRVLGKYQAKKSQANRSSSKSAKGSSNGSPQVMGDESSMSTPTFVNTMWNSNGKVQTTPHTNFTFVGENGDISGGGPSGPPNADSALGSSSGGSYQYNETDADELLSINSMLSMPDVTAIKGEDAPNDLIPGTDTTNGLTETAHQDFNLDLLEPGEPSFNFLSPRQ</sequence>
<feature type="region of interest" description="Disordered" evidence="6">
    <location>
        <begin position="331"/>
        <end position="415"/>
    </location>
</feature>
<feature type="compositionally biased region" description="Low complexity" evidence="6">
    <location>
        <begin position="335"/>
        <end position="348"/>
    </location>
</feature>
<evidence type="ECO:0000256" key="3">
    <source>
        <dbReference type="ARBA" id="ARBA00023159"/>
    </source>
</evidence>
<keyword evidence="4" id="KW-0804">Transcription</keyword>
<feature type="compositionally biased region" description="Polar residues" evidence="6">
    <location>
        <begin position="533"/>
        <end position="560"/>
    </location>
</feature>
<feature type="compositionally biased region" description="Basic residues" evidence="6">
    <location>
        <begin position="21"/>
        <end position="33"/>
    </location>
</feature>
<reference evidence="7 8" key="1">
    <citation type="journal article" date="2011" name="Proc. Natl. Acad. Sci. U.S.A.">
        <title>Evolutionary erosion of yeast sex chromosomes by mating-type switching accidents.</title>
        <authorList>
            <person name="Gordon J.L."/>
            <person name="Armisen D."/>
            <person name="Proux-Wera E."/>
            <person name="Oheigeartaigh S.S."/>
            <person name="Byrne K.P."/>
            <person name="Wolfe K.H."/>
        </authorList>
    </citation>
    <scope>NUCLEOTIDE SEQUENCE [LARGE SCALE GENOMIC DNA]</scope>
    <source>
        <strain evidence="8">ATCC 10662 / CBS 1146 / NBRC 0425 / NCYC 2629 / NRRL Y-866</strain>
    </source>
</reference>
<keyword evidence="2" id="KW-0805">Transcription regulation</keyword>
<feature type="compositionally biased region" description="Basic residues" evidence="6">
    <location>
        <begin position="455"/>
        <end position="464"/>
    </location>
</feature>
<feature type="compositionally biased region" description="Low complexity" evidence="6">
    <location>
        <begin position="293"/>
        <end position="303"/>
    </location>
</feature>
<feature type="compositionally biased region" description="Polar residues" evidence="6">
    <location>
        <begin position="391"/>
        <end position="414"/>
    </location>
</feature>
<protein>
    <recommendedName>
        <fullName evidence="9">LisH domain-containing protein</fullName>
    </recommendedName>
</protein>
<dbReference type="STRING" id="1076872.G8ZRL3"/>
<dbReference type="GO" id="GO:0005634">
    <property type="term" value="C:nucleus"/>
    <property type="evidence" value="ECO:0007669"/>
    <property type="project" value="UniProtKB-SubCell"/>
</dbReference>
<evidence type="ECO:0000256" key="6">
    <source>
        <dbReference type="SAM" id="MobiDB-lite"/>
    </source>
</evidence>
<dbReference type="Pfam" id="PF08513">
    <property type="entry name" value="LisH"/>
    <property type="match status" value="1"/>
</dbReference>
<dbReference type="AlphaFoldDB" id="G8ZRL3"/>
<feature type="compositionally biased region" description="Low complexity" evidence="6">
    <location>
        <begin position="34"/>
        <end position="47"/>
    </location>
</feature>
<evidence type="ECO:0000256" key="5">
    <source>
        <dbReference type="ARBA" id="ARBA00023242"/>
    </source>
</evidence>
<evidence type="ECO:0000313" key="7">
    <source>
        <dbReference type="EMBL" id="CCE91155.1"/>
    </source>
</evidence>
<accession>G8ZRL3</accession>
<dbReference type="eggNOG" id="ENOG502R28W">
    <property type="taxonomic scope" value="Eukaryota"/>
</dbReference>
<feature type="compositionally biased region" description="Polar residues" evidence="6">
    <location>
        <begin position="363"/>
        <end position="377"/>
    </location>
</feature>
<dbReference type="SMART" id="SM00667">
    <property type="entry name" value="LisH"/>
    <property type="match status" value="1"/>
</dbReference>
<evidence type="ECO:0000256" key="1">
    <source>
        <dbReference type="ARBA" id="ARBA00004123"/>
    </source>
</evidence>
<proteinExistence type="predicted"/>
<dbReference type="RefSeq" id="XP_003680366.1">
    <property type="nucleotide sequence ID" value="XM_003680318.1"/>
</dbReference>
<dbReference type="PANTHER" id="PTHR45093:SF2">
    <property type="entry name" value="LISH DOMAIN-CONTAINING PROTEIN"/>
    <property type="match status" value="1"/>
</dbReference>
<name>G8ZRL3_TORDE</name>
<evidence type="ECO:0000256" key="2">
    <source>
        <dbReference type="ARBA" id="ARBA00023015"/>
    </source>
</evidence>
<evidence type="ECO:0008006" key="9">
    <source>
        <dbReference type="Google" id="ProtNLM"/>
    </source>
</evidence>
<dbReference type="InterPro" id="IPR006594">
    <property type="entry name" value="LisH"/>
</dbReference>
<feature type="region of interest" description="Disordered" evidence="6">
    <location>
        <begin position="252"/>
        <end position="303"/>
    </location>
</feature>
<keyword evidence="3" id="KW-0010">Activator</keyword>
<dbReference type="PROSITE" id="PS50896">
    <property type="entry name" value="LISH"/>
    <property type="match status" value="1"/>
</dbReference>
<feature type="region of interest" description="Disordered" evidence="6">
    <location>
        <begin position="501"/>
        <end position="593"/>
    </location>
</feature>
<evidence type="ECO:0000313" key="8">
    <source>
        <dbReference type="Proteomes" id="UP000005627"/>
    </source>
</evidence>
<feature type="compositionally biased region" description="Low complexity" evidence="6">
    <location>
        <begin position="510"/>
        <end position="525"/>
    </location>
</feature>
<dbReference type="Proteomes" id="UP000005627">
    <property type="component" value="Chromosome 3"/>
</dbReference>
<feature type="compositionally biased region" description="Basic and acidic residues" evidence="6">
    <location>
        <begin position="1"/>
        <end position="11"/>
    </location>
</feature>
<feature type="region of interest" description="Disordered" evidence="6">
    <location>
        <begin position="1"/>
        <end position="52"/>
    </location>
</feature>
<evidence type="ECO:0000256" key="4">
    <source>
        <dbReference type="ARBA" id="ARBA00023163"/>
    </source>
</evidence>
<dbReference type="EMBL" id="HE616744">
    <property type="protein sequence ID" value="CCE91155.1"/>
    <property type="molecule type" value="Genomic_DNA"/>
</dbReference>
<dbReference type="OrthoDB" id="5600002at2759"/>